<evidence type="ECO:0000313" key="2">
    <source>
        <dbReference type="EMBL" id="OQR72330.1"/>
    </source>
</evidence>
<dbReference type="EMBL" id="MNPL01012003">
    <property type="protein sequence ID" value="OQR72330.1"/>
    <property type="molecule type" value="Genomic_DNA"/>
</dbReference>
<accession>A0A1V9XFK3</accession>
<proteinExistence type="predicted"/>
<comment type="caution">
    <text evidence="2">The sequence shown here is derived from an EMBL/GenBank/DDBJ whole genome shotgun (WGS) entry which is preliminary data.</text>
</comment>
<evidence type="ECO:0000256" key="1">
    <source>
        <dbReference type="SAM" id="MobiDB-lite"/>
    </source>
</evidence>
<feature type="compositionally biased region" description="Low complexity" evidence="1">
    <location>
        <begin position="22"/>
        <end position="38"/>
    </location>
</feature>
<name>A0A1V9XFK3_9ACAR</name>
<dbReference type="Proteomes" id="UP000192247">
    <property type="component" value="Unassembled WGS sequence"/>
</dbReference>
<protein>
    <submittedName>
        <fullName evidence="2">Uncharacterized protein</fullName>
    </submittedName>
</protein>
<feature type="region of interest" description="Disordered" evidence="1">
    <location>
        <begin position="22"/>
        <end position="46"/>
    </location>
</feature>
<reference evidence="2 3" key="1">
    <citation type="journal article" date="2017" name="Gigascience">
        <title>Draft genome of the honey bee ectoparasitic mite, Tropilaelaps mercedesae, is shaped by the parasitic life history.</title>
        <authorList>
            <person name="Dong X."/>
            <person name="Armstrong S.D."/>
            <person name="Xia D."/>
            <person name="Makepeace B.L."/>
            <person name="Darby A.C."/>
            <person name="Kadowaki T."/>
        </authorList>
    </citation>
    <scope>NUCLEOTIDE SEQUENCE [LARGE SCALE GENOMIC DNA]</scope>
    <source>
        <strain evidence="2">Wuxi-XJTLU</strain>
    </source>
</reference>
<dbReference type="InParanoid" id="A0A1V9XFK3"/>
<organism evidence="2 3">
    <name type="scientific">Tropilaelaps mercedesae</name>
    <dbReference type="NCBI Taxonomy" id="418985"/>
    <lineage>
        <taxon>Eukaryota</taxon>
        <taxon>Metazoa</taxon>
        <taxon>Ecdysozoa</taxon>
        <taxon>Arthropoda</taxon>
        <taxon>Chelicerata</taxon>
        <taxon>Arachnida</taxon>
        <taxon>Acari</taxon>
        <taxon>Parasitiformes</taxon>
        <taxon>Mesostigmata</taxon>
        <taxon>Gamasina</taxon>
        <taxon>Dermanyssoidea</taxon>
        <taxon>Laelapidae</taxon>
        <taxon>Tropilaelaps</taxon>
    </lineage>
</organism>
<dbReference type="AlphaFoldDB" id="A0A1V9XFK3"/>
<keyword evidence="3" id="KW-1185">Reference proteome</keyword>
<sequence length="85" mass="8437">GVCPGGQPRPGQVQLAGQLATPGGHVVTTGGVAGSPSPEGGGVGGKELLGVGAPAVNVICASPNMNEFLRLLRKILEILRRCVVV</sequence>
<evidence type="ECO:0000313" key="3">
    <source>
        <dbReference type="Proteomes" id="UP000192247"/>
    </source>
</evidence>
<gene>
    <name evidence="2" type="ORF">BIW11_03788</name>
</gene>
<feature type="non-terminal residue" evidence="2">
    <location>
        <position position="85"/>
    </location>
</feature>
<feature type="non-terminal residue" evidence="2">
    <location>
        <position position="1"/>
    </location>
</feature>